<evidence type="ECO:0000256" key="1">
    <source>
        <dbReference type="SAM" id="Phobius"/>
    </source>
</evidence>
<feature type="transmembrane region" description="Helical" evidence="1">
    <location>
        <begin position="36"/>
        <end position="54"/>
    </location>
</feature>
<protein>
    <submittedName>
        <fullName evidence="2">Uncharacterized protein</fullName>
    </submittedName>
</protein>
<feature type="transmembrane region" description="Helical" evidence="1">
    <location>
        <begin position="12"/>
        <end position="30"/>
    </location>
</feature>
<dbReference type="EMBL" id="VANR01000002">
    <property type="protein sequence ID" value="TMM31507.1"/>
    <property type="molecule type" value="Genomic_DNA"/>
</dbReference>
<dbReference type="Proteomes" id="UP000307140">
    <property type="component" value="Unassembled WGS sequence"/>
</dbReference>
<organism evidence="2 3">
    <name type="scientific">Polaribacter aestuariivivens</name>
    <dbReference type="NCBI Taxonomy" id="2304626"/>
    <lineage>
        <taxon>Bacteria</taxon>
        <taxon>Pseudomonadati</taxon>
        <taxon>Bacteroidota</taxon>
        <taxon>Flavobacteriia</taxon>
        <taxon>Flavobacteriales</taxon>
        <taxon>Flavobacteriaceae</taxon>
    </lineage>
</organism>
<comment type="caution">
    <text evidence="2">The sequence shown here is derived from an EMBL/GenBank/DDBJ whole genome shotgun (WGS) entry which is preliminary data.</text>
</comment>
<evidence type="ECO:0000313" key="2">
    <source>
        <dbReference type="EMBL" id="TMM31507.1"/>
    </source>
</evidence>
<accession>A0A5S3N8I1</accession>
<keyword evidence="1" id="KW-0812">Transmembrane</keyword>
<gene>
    <name evidence="2" type="ORF">FDT66_05975</name>
</gene>
<dbReference type="OrthoDB" id="1202835at2"/>
<reference evidence="2 3" key="1">
    <citation type="submission" date="2019-05" db="EMBL/GenBank/DDBJ databases">
        <title>Polaribacter aestuariivivens sp. nov., isolated from a tidal flat.</title>
        <authorList>
            <person name="Yoon J.-H."/>
        </authorList>
    </citation>
    <scope>NUCLEOTIDE SEQUENCE [LARGE SCALE GENOMIC DNA]</scope>
    <source>
        <strain evidence="2 3">DBTF-3</strain>
    </source>
</reference>
<keyword evidence="1" id="KW-0472">Membrane</keyword>
<evidence type="ECO:0000313" key="3">
    <source>
        <dbReference type="Proteomes" id="UP000307140"/>
    </source>
</evidence>
<proteinExistence type="predicted"/>
<dbReference type="AlphaFoldDB" id="A0A5S3N8I1"/>
<keyword evidence="3" id="KW-1185">Reference proteome</keyword>
<keyword evidence="1" id="KW-1133">Transmembrane helix</keyword>
<sequence>MNFIKKIGTSNFLMLLLCILIILVAEYLFLTGNKLHGIFLGLWAPTLLGVMIYLKLINRERR</sequence>
<name>A0A5S3N8I1_9FLAO</name>